<evidence type="ECO:0000256" key="1">
    <source>
        <dbReference type="SAM" id="Phobius"/>
    </source>
</evidence>
<protein>
    <submittedName>
        <fullName evidence="3">GGDEF domain-containing protein</fullName>
        <ecNumber evidence="3">2.7.7.65</ecNumber>
    </submittedName>
</protein>
<feature type="transmembrane region" description="Helical" evidence="1">
    <location>
        <begin position="32"/>
        <end position="53"/>
    </location>
</feature>
<dbReference type="Gene3D" id="3.30.70.270">
    <property type="match status" value="1"/>
</dbReference>
<dbReference type="GO" id="GO:0052621">
    <property type="term" value="F:diguanylate cyclase activity"/>
    <property type="evidence" value="ECO:0007669"/>
    <property type="project" value="UniProtKB-EC"/>
</dbReference>
<dbReference type="PANTHER" id="PTHR45138">
    <property type="entry name" value="REGULATORY COMPONENTS OF SENSORY TRANSDUCTION SYSTEM"/>
    <property type="match status" value="1"/>
</dbReference>
<accession>A0ABU3NS49</accession>
<dbReference type="SMART" id="SM00267">
    <property type="entry name" value="GGDEF"/>
    <property type="match status" value="1"/>
</dbReference>
<feature type="domain" description="GGDEF" evidence="2">
    <location>
        <begin position="89"/>
        <end position="213"/>
    </location>
</feature>
<gene>
    <name evidence="3" type="ORF">Q4T40_00125</name>
</gene>
<dbReference type="InterPro" id="IPR043128">
    <property type="entry name" value="Rev_trsase/Diguanyl_cyclase"/>
</dbReference>
<dbReference type="InterPro" id="IPR000160">
    <property type="entry name" value="GGDEF_dom"/>
</dbReference>
<keyword evidence="1" id="KW-0812">Transmembrane</keyword>
<dbReference type="InterPro" id="IPR029787">
    <property type="entry name" value="Nucleotide_cyclase"/>
</dbReference>
<dbReference type="Pfam" id="PF00990">
    <property type="entry name" value="GGDEF"/>
    <property type="match status" value="1"/>
</dbReference>
<dbReference type="PROSITE" id="PS50887">
    <property type="entry name" value="GGDEF"/>
    <property type="match status" value="1"/>
</dbReference>
<proteinExistence type="predicted"/>
<name>A0ABU3NS49_9FIRM</name>
<reference evidence="3 4" key="1">
    <citation type="submission" date="2023-07" db="EMBL/GenBank/DDBJ databases">
        <title>The novel representative of Negativicutes class, Anaeroselena agilis gen. nov. sp. nov.</title>
        <authorList>
            <person name="Prokofeva M.I."/>
            <person name="Elcheninov A.G."/>
            <person name="Klyukina A."/>
            <person name="Kublanov I.V."/>
            <person name="Frolov E.N."/>
            <person name="Podosokorskaya O.A."/>
        </authorList>
    </citation>
    <scope>NUCLEOTIDE SEQUENCE [LARGE SCALE GENOMIC DNA]</scope>
    <source>
        <strain evidence="3 4">4137-cl</strain>
    </source>
</reference>
<dbReference type="EC" id="2.7.7.65" evidence="3"/>
<dbReference type="NCBIfam" id="TIGR00254">
    <property type="entry name" value="GGDEF"/>
    <property type="match status" value="1"/>
</dbReference>
<keyword evidence="3" id="KW-0548">Nucleotidyltransferase</keyword>
<dbReference type="PANTHER" id="PTHR45138:SF9">
    <property type="entry name" value="DIGUANYLATE CYCLASE DGCM-RELATED"/>
    <property type="match status" value="1"/>
</dbReference>
<keyword evidence="1" id="KW-0472">Membrane</keyword>
<comment type="caution">
    <text evidence="3">The sequence shown here is derived from an EMBL/GenBank/DDBJ whole genome shotgun (WGS) entry which is preliminary data.</text>
</comment>
<dbReference type="Proteomes" id="UP001254848">
    <property type="component" value="Unassembled WGS sequence"/>
</dbReference>
<keyword evidence="1" id="KW-1133">Transmembrane helix</keyword>
<keyword evidence="4" id="KW-1185">Reference proteome</keyword>
<dbReference type="RefSeq" id="WP_413782415.1">
    <property type="nucleotide sequence ID" value="NZ_JAUOZS010000001.1"/>
</dbReference>
<keyword evidence="3" id="KW-0808">Transferase</keyword>
<evidence type="ECO:0000259" key="2">
    <source>
        <dbReference type="PROSITE" id="PS50887"/>
    </source>
</evidence>
<evidence type="ECO:0000313" key="3">
    <source>
        <dbReference type="EMBL" id="MDT8899651.1"/>
    </source>
</evidence>
<dbReference type="InterPro" id="IPR050469">
    <property type="entry name" value="Diguanylate_Cyclase"/>
</dbReference>
<dbReference type="CDD" id="cd01949">
    <property type="entry name" value="GGDEF"/>
    <property type="match status" value="1"/>
</dbReference>
<organism evidence="3 4">
    <name type="scientific">Anaeroselena agilis</name>
    <dbReference type="NCBI Taxonomy" id="3063788"/>
    <lineage>
        <taxon>Bacteria</taxon>
        <taxon>Bacillati</taxon>
        <taxon>Bacillota</taxon>
        <taxon>Negativicutes</taxon>
        <taxon>Acetonemataceae</taxon>
        <taxon>Anaeroselena</taxon>
    </lineage>
</organism>
<sequence>MLVNWPLLMGGGALVFGVSTYIVHTISPETGLPVWLLFIALQSVAGLMIGFIIQRLQTMAYTDGLTKVWNRHYLNKLRTWLHSGKADIGGLSVIILDVDNFKQINDSEGHLAGDDVLVHIAQILRHNARQTDIIVRLGGDEFLILLPGTQLEDAKAAAERIRRDIRSCPRSYNVTVSTGITSFVGPTGIREVIAEADQALYRAKDSKAATIPQ</sequence>
<dbReference type="EMBL" id="JAUOZS010000001">
    <property type="protein sequence ID" value="MDT8899651.1"/>
    <property type="molecule type" value="Genomic_DNA"/>
</dbReference>
<feature type="transmembrane region" description="Helical" evidence="1">
    <location>
        <begin position="7"/>
        <end position="26"/>
    </location>
</feature>
<dbReference type="SUPFAM" id="SSF55073">
    <property type="entry name" value="Nucleotide cyclase"/>
    <property type="match status" value="1"/>
</dbReference>
<evidence type="ECO:0000313" key="4">
    <source>
        <dbReference type="Proteomes" id="UP001254848"/>
    </source>
</evidence>